<evidence type="ECO:0000313" key="1">
    <source>
        <dbReference type="EMBL" id="TFK76734.1"/>
    </source>
</evidence>
<accession>A0ACD3BFC2</accession>
<reference evidence="1 2" key="1">
    <citation type="journal article" date="2019" name="Nat. Ecol. Evol.">
        <title>Megaphylogeny resolves global patterns of mushroom evolution.</title>
        <authorList>
            <person name="Varga T."/>
            <person name="Krizsan K."/>
            <person name="Foldi C."/>
            <person name="Dima B."/>
            <person name="Sanchez-Garcia M."/>
            <person name="Sanchez-Ramirez S."/>
            <person name="Szollosi G.J."/>
            <person name="Szarkandi J.G."/>
            <person name="Papp V."/>
            <person name="Albert L."/>
            <person name="Andreopoulos W."/>
            <person name="Angelini C."/>
            <person name="Antonin V."/>
            <person name="Barry K.W."/>
            <person name="Bougher N.L."/>
            <person name="Buchanan P."/>
            <person name="Buyck B."/>
            <person name="Bense V."/>
            <person name="Catcheside P."/>
            <person name="Chovatia M."/>
            <person name="Cooper J."/>
            <person name="Damon W."/>
            <person name="Desjardin D."/>
            <person name="Finy P."/>
            <person name="Geml J."/>
            <person name="Haridas S."/>
            <person name="Hughes K."/>
            <person name="Justo A."/>
            <person name="Karasinski D."/>
            <person name="Kautmanova I."/>
            <person name="Kiss B."/>
            <person name="Kocsube S."/>
            <person name="Kotiranta H."/>
            <person name="LaButti K.M."/>
            <person name="Lechner B.E."/>
            <person name="Liimatainen K."/>
            <person name="Lipzen A."/>
            <person name="Lukacs Z."/>
            <person name="Mihaltcheva S."/>
            <person name="Morgado L.N."/>
            <person name="Niskanen T."/>
            <person name="Noordeloos M.E."/>
            <person name="Ohm R.A."/>
            <person name="Ortiz-Santana B."/>
            <person name="Ovrebo C."/>
            <person name="Racz N."/>
            <person name="Riley R."/>
            <person name="Savchenko A."/>
            <person name="Shiryaev A."/>
            <person name="Soop K."/>
            <person name="Spirin V."/>
            <person name="Szebenyi C."/>
            <person name="Tomsovsky M."/>
            <person name="Tulloss R.E."/>
            <person name="Uehling J."/>
            <person name="Grigoriev I.V."/>
            <person name="Vagvolgyi C."/>
            <person name="Papp T."/>
            <person name="Martin F.M."/>
            <person name="Miettinen O."/>
            <person name="Hibbett D.S."/>
            <person name="Nagy L.G."/>
        </authorList>
    </citation>
    <scope>NUCLEOTIDE SEQUENCE [LARGE SCALE GENOMIC DNA]</scope>
    <source>
        <strain evidence="1 2">NL-1719</strain>
    </source>
</reference>
<proteinExistence type="predicted"/>
<name>A0ACD3BFC2_9AGAR</name>
<gene>
    <name evidence="1" type="ORF">BDN72DRAFT_829888</name>
</gene>
<keyword evidence="2" id="KW-1185">Reference proteome</keyword>
<dbReference type="EMBL" id="ML208259">
    <property type="protein sequence ID" value="TFK76734.1"/>
    <property type="molecule type" value="Genomic_DNA"/>
</dbReference>
<organism evidence="1 2">
    <name type="scientific">Pluteus cervinus</name>
    <dbReference type="NCBI Taxonomy" id="181527"/>
    <lineage>
        <taxon>Eukaryota</taxon>
        <taxon>Fungi</taxon>
        <taxon>Dikarya</taxon>
        <taxon>Basidiomycota</taxon>
        <taxon>Agaricomycotina</taxon>
        <taxon>Agaricomycetes</taxon>
        <taxon>Agaricomycetidae</taxon>
        <taxon>Agaricales</taxon>
        <taxon>Pluteineae</taxon>
        <taxon>Pluteaceae</taxon>
        <taxon>Pluteus</taxon>
    </lineage>
</organism>
<dbReference type="Proteomes" id="UP000308600">
    <property type="component" value="Unassembled WGS sequence"/>
</dbReference>
<sequence length="240" mass="26129">MPHLNRLRSVLHHVSPYRASMSTIHNTNAACCSIPPVKHDYTPHGAYKSYGDFKKVYITGPDNASSKSAIVCAYDIFGFFPQTQQGADILATALNTRVYMPDFFEPASPFPPSKYPPKTEQDNADIQAFFGGPASPTVNTEKLLAFGKALRGEGIDRIGAYGFCWGGKIAIRAGGPSTPFSSVAMVHPAMMSVQDAETLTVPVGIYISKDEPISEYNKMVDVVSEKSFASQCDNKVYPNM</sequence>
<evidence type="ECO:0000313" key="2">
    <source>
        <dbReference type="Proteomes" id="UP000308600"/>
    </source>
</evidence>
<protein>
    <submittedName>
        <fullName evidence="1">Uncharacterized protein</fullName>
    </submittedName>
</protein>